<proteinExistence type="predicted"/>
<protein>
    <submittedName>
        <fullName evidence="1">Uncharacterized protein</fullName>
    </submittedName>
</protein>
<accession>A0A1B1C6S2</accession>
<dbReference type="Proteomes" id="UP000092691">
    <property type="component" value="Chromosome"/>
</dbReference>
<name>A0A1B1C6S2_RHILE</name>
<dbReference type="AlphaFoldDB" id="A0A1B1C6S2"/>
<dbReference type="EMBL" id="CP016286">
    <property type="protein sequence ID" value="ANP85441.1"/>
    <property type="molecule type" value="Genomic_DNA"/>
</dbReference>
<dbReference type="OrthoDB" id="8283452at2"/>
<organism evidence="1 2">
    <name type="scientific">Rhizobium leguminosarum</name>
    <dbReference type="NCBI Taxonomy" id="384"/>
    <lineage>
        <taxon>Bacteria</taxon>
        <taxon>Pseudomonadati</taxon>
        <taxon>Pseudomonadota</taxon>
        <taxon>Alphaproteobacteria</taxon>
        <taxon>Hyphomicrobiales</taxon>
        <taxon>Rhizobiaceae</taxon>
        <taxon>Rhizobium/Agrobacterium group</taxon>
        <taxon>Rhizobium</taxon>
    </lineage>
</organism>
<evidence type="ECO:0000313" key="2">
    <source>
        <dbReference type="Proteomes" id="UP000092691"/>
    </source>
</evidence>
<evidence type="ECO:0000313" key="1">
    <source>
        <dbReference type="EMBL" id="ANP85441.1"/>
    </source>
</evidence>
<gene>
    <name evidence="1" type="ORF">BA011_06675</name>
</gene>
<reference evidence="1 2" key="1">
    <citation type="submission" date="2016-06" db="EMBL/GenBank/DDBJ databases">
        <title>Microsymbionts genomes from the relict species Vavilovia formosa.</title>
        <authorList>
            <person name="Chirak E."/>
            <person name="Kimeklis A."/>
            <person name="Andronov E."/>
        </authorList>
    </citation>
    <scope>NUCLEOTIDE SEQUENCE [LARGE SCALE GENOMIC DNA]</scope>
    <source>
        <strain evidence="1 2">Vaf10</strain>
    </source>
</reference>
<sequence>MIRSQIADTQTVLSDEEVALCQRVFDHISSVRQITTDIEREDLAQRVIHSYQHGVKDEGALLRLLI</sequence>
<dbReference type="RefSeq" id="WP_029873198.1">
    <property type="nucleotide sequence ID" value="NZ_CP016286.1"/>
</dbReference>